<proteinExistence type="predicted"/>
<dbReference type="AlphaFoldDB" id="A0A6P2SS87"/>
<dbReference type="EMBL" id="CABVQD010000096">
    <property type="protein sequence ID" value="VWC49063.1"/>
    <property type="molecule type" value="Genomic_DNA"/>
</dbReference>
<protein>
    <submittedName>
        <fullName evidence="1">Uncharacterized protein</fullName>
    </submittedName>
</protein>
<evidence type="ECO:0000313" key="1">
    <source>
        <dbReference type="EMBL" id="VWC49063.1"/>
    </source>
</evidence>
<reference evidence="1 2" key="1">
    <citation type="submission" date="2019-09" db="EMBL/GenBank/DDBJ databases">
        <authorList>
            <person name="Depoorter E."/>
        </authorList>
    </citation>
    <scope>NUCLEOTIDE SEQUENCE [LARGE SCALE GENOMIC DNA]</scope>
    <source>
        <strain evidence="1">LMG 30113</strain>
    </source>
</reference>
<dbReference type="Proteomes" id="UP000494330">
    <property type="component" value="Unassembled WGS sequence"/>
</dbReference>
<organism evidence="1 2">
    <name type="scientific">Burkholderia paludis</name>
    <dbReference type="NCBI Taxonomy" id="1506587"/>
    <lineage>
        <taxon>Bacteria</taxon>
        <taxon>Pseudomonadati</taxon>
        <taxon>Pseudomonadota</taxon>
        <taxon>Betaproteobacteria</taxon>
        <taxon>Burkholderiales</taxon>
        <taxon>Burkholderiaceae</taxon>
        <taxon>Burkholderia</taxon>
        <taxon>Burkholderia cepacia complex</taxon>
    </lineage>
</organism>
<accession>A0A6P2SS87</accession>
<name>A0A6P2SS87_9BURK</name>
<sequence length="113" mass="11494">MPVADGPLNGTPYQDSSCWLAPTVAVSVSGTPTVACEVDVLNATVPAACPTVTCVVPVPAGVSESPEYTTVRSCVPSDIGERYCCSSSGFVKLATSVCPSNTLNVPVVESLNT</sequence>
<gene>
    <name evidence="1" type="ORF">BPA30113_07568</name>
</gene>
<keyword evidence="2" id="KW-1185">Reference proteome</keyword>
<evidence type="ECO:0000313" key="2">
    <source>
        <dbReference type="Proteomes" id="UP000494330"/>
    </source>
</evidence>